<reference evidence="1 2" key="1">
    <citation type="journal article" date="2010" name="Science">
        <title>Genomic comparison of the ants Camponotus floridanus and Harpegnathos saltator.</title>
        <authorList>
            <person name="Bonasio R."/>
            <person name="Zhang G."/>
            <person name="Ye C."/>
            <person name="Mutti N.S."/>
            <person name="Fang X."/>
            <person name="Qin N."/>
            <person name="Donahue G."/>
            <person name="Yang P."/>
            <person name="Li Q."/>
            <person name="Li C."/>
            <person name="Zhang P."/>
            <person name="Huang Z."/>
            <person name="Berger S.L."/>
            <person name="Reinberg D."/>
            <person name="Wang J."/>
            <person name="Liebig J."/>
        </authorList>
    </citation>
    <scope>NUCLEOTIDE SEQUENCE [LARGE SCALE GENOMIC DNA]</scope>
    <source>
        <strain evidence="1 2">R22 G/1</strain>
    </source>
</reference>
<feature type="non-terminal residue" evidence="1">
    <location>
        <position position="1"/>
    </location>
</feature>
<name>E2B9Y3_HARSA</name>
<feature type="non-terminal residue" evidence="1">
    <location>
        <position position="192"/>
    </location>
</feature>
<dbReference type="STRING" id="610380.E2B9Y3"/>
<dbReference type="Proteomes" id="UP000008237">
    <property type="component" value="Unassembled WGS sequence"/>
</dbReference>
<evidence type="ECO:0000313" key="2">
    <source>
        <dbReference type="Proteomes" id="UP000008237"/>
    </source>
</evidence>
<dbReference type="OMA" id="VMREDNI"/>
<accession>E2B9Y3</accession>
<organism evidence="2">
    <name type="scientific">Harpegnathos saltator</name>
    <name type="common">Jerdon's jumping ant</name>
    <dbReference type="NCBI Taxonomy" id="610380"/>
    <lineage>
        <taxon>Eukaryota</taxon>
        <taxon>Metazoa</taxon>
        <taxon>Ecdysozoa</taxon>
        <taxon>Arthropoda</taxon>
        <taxon>Hexapoda</taxon>
        <taxon>Insecta</taxon>
        <taxon>Pterygota</taxon>
        <taxon>Neoptera</taxon>
        <taxon>Endopterygota</taxon>
        <taxon>Hymenoptera</taxon>
        <taxon>Apocrita</taxon>
        <taxon>Aculeata</taxon>
        <taxon>Formicoidea</taxon>
        <taxon>Formicidae</taxon>
        <taxon>Ponerinae</taxon>
        <taxon>Ponerini</taxon>
        <taxon>Harpegnathos</taxon>
    </lineage>
</organism>
<dbReference type="PANTHER" id="PTHR33480:SF5">
    <property type="entry name" value="SI:DKEY-51D8.9"/>
    <property type="match status" value="1"/>
</dbReference>
<keyword evidence="2" id="KW-1185">Reference proteome</keyword>
<evidence type="ECO:0000313" key="1">
    <source>
        <dbReference type="EMBL" id="EFN87497.1"/>
    </source>
</evidence>
<gene>
    <name evidence="1" type="ORF">EAI_11311</name>
</gene>
<dbReference type="EMBL" id="GL446612">
    <property type="protein sequence ID" value="EFN87497.1"/>
    <property type="molecule type" value="Genomic_DNA"/>
</dbReference>
<sequence>KKNFCFFCHKAQTKIVRHLENIHKDEEEVKRFKYLPKGNAERKIFISSLRKKGNFLHNVDSRFNNGNLITCRRPQKRIKRDAKDYTACAKCKGFYAKNSIRHHFRNCDLKQGQSLKSTLALGRKIIGRIHQNACQQLRDNILPVMREDNIVRLIRYDSLIINYGNKMCKKYTLQHQHDMIRAHLRLLGRYLI</sequence>
<proteinExistence type="predicted"/>
<dbReference type="AlphaFoldDB" id="E2B9Y3"/>
<protein>
    <submittedName>
        <fullName evidence="1">Uncharacterized protein</fullName>
    </submittedName>
</protein>
<dbReference type="InParanoid" id="E2B9Y3"/>
<dbReference type="PANTHER" id="PTHR33480">
    <property type="entry name" value="SET DOMAIN-CONTAINING PROTEIN-RELATED"/>
    <property type="match status" value="1"/>
</dbReference>